<accession>A0ABM1R7K5</accession>
<dbReference type="Gene3D" id="3.40.50.1000">
    <property type="entry name" value="HAD superfamily/HAD-like"/>
    <property type="match status" value="1"/>
</dbReference>
<dbReference type="InterPro" id="IPR023214">
    <property type="entry name" value="HAD_sf"/>
</dbReference>
<dbReference type="RefSeq" id="XP_019094994.1">
    <property type="nucleotide sequence ID" value="XM_019239449.1"/>
</dbReference>
<proteinExistence type="predicted"/>
<reference evidence="1" key="1">
    <citation type="journal article" date="1997" name="Nucleic Acids Res.">
        <title>tRNAscan-SE: a program for improved detection of transfer RNA genes in genomic sequence.</title>
        <authorList>
            <person name="Lowe T.M."/>
            <person name="Eddy S.R."/>
        </authorList>
    </citation>
    <scope>NUCLEOTIDE SEQUENCE [LARGE SCALE GENOMIC DNA]</scope>
    <source>
        <strain evidence="1">r\DH55</strain>
    </source>
</reference>
<gene>
    <name evidence="2 3" type="primary">LOC104755668</name>
</gene>
<dbReference type="PANTHER" id="PTHR24092">
    <property type="entry name" value="PROBABLE PHOSPHOLIPID-TRANSPORTING ATPASE"/>
    <property type="match status" value="1"/>
</dbReference>
<protein>
    <submittedName>
        <fullName evidence="2 3">Probable phospholipid-transporting ATPase 11</fullName>
    </submittedName>
</protein>
<evidence type="ECO:0000313" key="2">
    <source>
        <dbReference type="RefSeq" id="XP_019094993.1"/>
    </source>
</evidence>
<name>A0ABM1R7K5_CAMSA</name>
<evidence type="ECO:0000313" key="3">
    <source>
        <dbReference type="RefSeq" id="XP_019094994.1"/>
    </source>
</evidence>
<dbReference type="RefSeq" id="XP_019094993.1">
    <property type="nucleotide sequence ID" value="XM_019239448.1"/>
</dbReference>
<sequence>MASVYHFFTAVTADRESLIDEITERMERDLIILGATAVEDKLQNGVLDCIDKLAQAGIKIWVLTGDKMETAINIGFACSLLRQEMKQIIINLETPHIKALEKAGEKYAIEQASRESVVRQMEQGKALLTASSSSSSQDAFALIIDGKSLTYALEDDFKKKCLDLATGCASVICCRSSPKQKALVTRLVKSGTGKTTLAIGDGANDIGVGISAVLKECKPLCYLERLLLISVT</sequence>
<dbReference type="InterPro" id="IPR036412">
    <property type="entry name" value="HAD-like_sf"/>
</dbReference>
<dbReference type="GeneID" id="104755668"/>
<dbReference type="SUPFAM" id="SSF56784">
    <property type="entry name" value="HAD-like"/>
    <property type="match status" value="1"/>
</dbReference>
<dbReference type="Proteomes" id="UP000694864">
    <property type="component" value="Chromosome 17"/>
</dbReference>
<dbReference type="PANTHER" id="PTHR24092:SF184">
    <property type="entry name" value="PHOSPHOLIPID-TRANSPORTING ATPASE 11-RELATED"/>
    <property type="match status" value="1"/>
</dbReference>
<keyword evidence="1" id="KW-1185">Reference proteome</keyword>
<reference evidence="1" key="2">
    <citation type="journal article" date="2014" name="Nat. Commun.">
        <title>The emerging biofuel crop Camelina sativa retains a highly undifferentiated hexaploid genome structure.</title>
        <authorList>
            <person name="Kagale S."/>
            <person name="Koh C."/>
            <person name="Nixon J."/>
            <person name="Bollina V."/>
            <person name="Clarke W.E."/>
            <person name="Tuteja R."/>
            <person name="Spillane C."/>
            <person name="Robinson S.J."/>
            <person name="Links M.G."/>
            <person name="Clarke C."/>
            <person name="Higgins E.E."/>
            <person name="Huebert T."/>
            <person name="Sharpe A.G."/>
            <person name="Parkin I.A."/>
        </authorList>
    </citation>
    <scope>NUCLEOTIDE SEQUENCE [LARGE SCALE GENOMIC DNA]</scope>
    <source>
        <strain evidence="1">r\DH55</strain>
    </source>
</reference>
<evidence type="ECO:0000313" key="1">
    <source>
        <dbReference type="Proteomes" id="UP000694864"/>
    </source>
</evidence>
<reference evidence="2 3" key="3">
    <citation type="submission" date="2025-05" db="UniProtKB">
        <authorList>
            <consortium name="RefSeq"/>
        </authorList>
    </citation>
    <scope>IDENTIFICATION</scope>
    <source>
        <tissue evidence="2 3">Leaf</tissue>
    </source>
</reference>
<organism evidence="1 2">
    <name type="scientific">Camelina sativa</name>
    <name type="common">False flax</name>
    <name type="synonym">Myagrum sativum</name>
    <dbReference type="NCBI Taxonomy" id="90675"/>
    <lineage>
        <taxon>Eukaryota</taxon>
        <taxon>Viridiplantae</taxon>
        <taxon>Streptophyta</taxon>
        <taxon>Embryophyta</taxon>
        <taxon>Tracheophyta</taxon>
        <taxon>Spermatophyta</taxon>
        <taxon>Magnoliopsida</taxon>
        <taxon>eudicotyledons</taxon>
        <taxon>Gunneridae</taxon>
        <taxon>Pentapetalae</taxon>
        <taxon>rosids</taxon>
        <taxon>malvids</taxon>
        <taxon>Brassicales</taxon>
        <taxon>Brassicaceae</taxon>
        <taxon>Camelineae</taxon>
        <taxon>Camelina</taxon>
    </lineage>
</organism>